<sequence length="207" mass="23804">MLEMPVTIRVPLPEEMAHRVDIEELLARRKLAPIEEGFVYTANETQQLPFTFYAAINVNNSRLWEVFTALSQLFPDEELSCVYGLYEEEPVTTDYFPKQQVMAQLQKYATELAKDAMLEFGLLLHTKAQLVELFVTESKYIKFWGSDKAAFVQLMLDLGIPQKTKLAFIDEYPKITEPLRRFVPNAQLPQTVVYGLDRAFGVDRSAL</sequence>
<evidence type="ECO:0000313" key="1">
    <source>
        <dbReference type="EMBL" id="SIS73402.1"/>
    </source>
</evidence>
<organism evidence="1 2">
    <name type="scientific">Filimonas lacunae</name>
    <dbReference type="NCBI Taxonomy" id="477680"/>
    <lineage>
        <taxon>Bacteria</taxon>
        <taxon>Pseudomonadati</taxon>
        <taxon>Bacteroidota</taxon>
        <taxon>Chitinophagia</taxon>
        <taxon>Chitinophagales</taxon>
        <taxon>Chitinophagaceae</taxon>
        <taxon>Filimonas</taxon>
    </lineage>
</organism>
<evidence type="ECO:0000313" key="2">
    <source>
        <dbReference type="Proteomes" id="UP000186917"/>
    </source>
</evidence>
<name>A0A1N7LHV7_9BACT</name>
<gene>
    <name evidence="1" type="ORF">SAMN05421788_101887</name>
</gene>
<reference evidence="2" key="1">
    <citation type="submission" date="2017-01" db="EMBL/GenBank/DDBJ databases">
        <authorList>
            <person name="Varghese N."/>
            <person name="Submissions S."/>
        </authorList>
    </citation>
    <scope>NUCLEOTIDE SEQUENCE [LARGE SCALE GENOMIC DNA]</scope>
    <source>
        <strain evidence="2">DSM 21054</strain>
    </source>
</reference>
<dbReference type="STRING" id="477680.SAMN05421788_101887"/>
<dbReference type="Proteomes" id="UP000186917">
    <property type="component" value="Unassembled WGS sequence"/>
</dbReference>
<dbReference type="EMBL" id="FTOR01000001">
    <property type="protein sequence ID" value="SIS73402.1"/>
    <property type="molecule type" value="Genomic_DNA"/>
</dbReference>
<accession>A0A1N7LHV7</accession>
<protein>
    <submittedName>
        <fullName evidence="1">Uncharacterized protein</fullName>
    </submittedName>
</protein>
<dbReference type="RefSeq" id="WP_076376029.1">
    <property type="nucleotide sequence ID" value="NZ_FTOR01000001.1"/>
</dbReference>
<dbReference type="AlphaFoldDB" id="A0A1N7LHV7"/>
<proteinExistence type="predicted"/>
<keyword evidence="2" id="KW-1185">Reference proteome</keyword>